<evidence type="ECO:0000259" key="3">
    <source>
        <dbReference type="PROSITE" id="PS51186"/>
    </source>
</evidence>
<name>A0A6N3IPE1_9CYAN</name>
<evidence type="ECO:0000313" key="4">
    <source>
        <dbReference type="EMBL" id="CAA9590011.1"/>
    </source>
</evidence>
<dbReference type="PANTHER" id="PTHR43800:SF1">
    <property type="entry name" value="PEPTIDYL-LYSINE N-ACETYLTRANSFERASE YJAB"/>
    <property type="match status" value="1"/>
</dbReference>
<evidence type="ECO:0000256" key="2">
    <source>
        <dbReference type="ARBA" id="ARBA00023315"/>
    </source>
</evidence>
<gene>
    <name evidence="4" type="ORF">AVDCRST_MAG81-4894</name>
</gene>
<dbReference type="InterPro" id="IPR016181">
    <property type="entry name" value="Acyl_CoA_acyltransferase"/>
</dbReference>
<sequence>MYQVRLAILTDLDLLQDIERAASVLFPAGRLPDSDDVMPMSELEAANRDRLLLVSLRDEGVIGFAMSKEYDGLLHLAVMAVHPDHGKRGVGSKLVQGVIEQAKRRQLRGVTLTTFRDLPWNAPFYGKLGFRTLSDSELSFMLRETLGKEESLGMTERVAMLYSIAA</sequence>
<dbReference type="InterPro" id="IPR000182">
    <property type="entry name" value="GNAT_dom"/>
</dbReference>
<accession>A0A6N3IPE1</accession>
<dbReference type="CDD" id="cd04301">
    <property type="entry name" value="NAT_SF"/>
    <property type="match status" value="1"/>
</dbReference>
<protein>
    <submittedName>
        <fullName evidence="4">Acetyltransferase</fullName>
    </submittedName>
</protein>
<reference evidence="4" key="1">
    <citation type="submission" date="2020-02" db="EMBL/GenBank/DDBJ databases">
        <authorList>
            <person name="Meier V. D."/>
        </authorList>
    </citation>
    <scope>NUCLEOTIDE SEQUENCE</scope>
    <source>
        <strain evidence="4">AVDCRST_MAG81</strain>
    </source>
</reference>
<dbReference type="EMBL" id="CADCWO010000255">
    <property type="protein sequence ID" value="CAA9590011.1"/>
    <property type="molecule type" value="Genomic_DNA"/>
</dbReference>
<organism evidence="4">
    <name type="scientific">uncultured Synechococcales cyanobacterium</name>
    <dbReference type="NCBI Taxonomy" id="1936017"/>
    <lineage>
        <taxon>Bacteria</taxon>
        <taxon>Bacillati</taxon>
        <taxon>Cyanobacteriota</taxon>
        <taxon>Cyanophyceae</taxon>
        <taxon>Synechococcales</taxon>
        <taxon>environmental samples</taxon>
    </lineage>
</organism>
<dbReference type="AlphaFoldDB" id="A0A6N3IPE1"/>
<dbReference type="Gene3D" id="3.40.630.30">
    <property type="match status" value="1"/>
</dbReference>
<dbReference type="SUPFAM" id="SSF55729">
    <property type="entry name" value="Acyl-CoA N-acyltransferases (Nat)"/>
    <property type="match status" value="1"/>
</dbReference>
<dbReference type="GO" id="GO:0016747">
    <property type="term" value="F:acyltransferase activity, transferring groups other than amino-acyl groups"/>
    <property type="evidence" value="ECO:0007669"/>
    <property type="project" value="InterPro"/>
</dbReference>
<dbReference type="PANTHER" id="PTHR43800">
    <property type="entry name" value="PEPTIDYL-LYSINE N-ACETYLTRANSFERASE YJAB"/>
    <property type="match status" value="1"/>
</dbReference>
<dbReference type="PROSITE" id="PS51186">
    <property type="entry name" value="GNAT"/>
    <property type="match status" value="1"/>
</dbReference>
<dbReference type="Pfam" id="PF00583">
    <property type="entry name" value="Acetyltransf_1"/>
    <property type="match status" value="1"/>
</dbReference>
<feature type="domain" description="N-acetyltransferase" evidence="3">
    <location>
        <begin position="2"/>
        <end position="159"/>
    </location>
</feature>
<proteinExistence type="predicted"/>
<evidence type="ECO:0000256" key="1">
    <source>
        <dbReference type="ARBA" id="ARBA00022679"/>
    </source>
</evidence>
<keyword evidence="1 4" id="KW-0808">Transferase</keyword>
<keyword evidence="2" id="KW-0012">Acyltransferase</keyword>